<organism evidence="2 3">
    <name type="scientific">Penicillium chermesinum</name>
    <dbReference type="NCBI Taxonomy" id="63820"/>
    <lineage>
        <taxon>Eukaryota</taxon>
        <taxon>Fungi</taxon>
        <taxon>Dikarya</taxon>
        <taxon>Ascomycota</taxon>
        <taxon>Pezizomycotina</taxon>
        <taxon>Eurotiomycetes</taxon>
        <taxon>Eurotiomycetidae</taxon>
        <taxon>Eurotiales</taxon>
        <taxon>Aspergillaceae</taxon>
        <taxon>Penicillium</taxon>
    </lineage>
</organism>
<reference evidence="2" key="2">
    <citation type="journal article" date="2023" name="IMA Fungus">
        <title>Comparative genomic study of the Penicillium genus elucidates a diverse pangenome and 15 lateral gene transfer events.</title>
        <authorList>
            <person name="Petersen C."/>
            <person name="Sorensen T."/>
            <person name="Nielsen M.R."/>
            <person name="Sondergaard T.E."/>
            <person name="Sorensen J.L."/>
            <person name="Fitzpatrick D.A."/>
            <person name="Frisvad J.C."/>
            <person name="Nielsen K.L."/>
        </authorList>
    </citation>
    <scope>NUCLEOTIDE SEQUENCE</scope>
    <source>
        <strain evidence="2">IBT 19713</strain>
    </source>
</reference>
<gene>
    <name evidence="2" type="ORF">N7468_008577</name>
</gene>
<dbReference type="EMBL" id="JAPQKS010000006">
    <property type="protein sequence ID" value="KAJ5224035.1"/>
    <property type="molecule type" value="Genomic_DNA"/>
</dbReference>
<feature type="compositionally biased region" description="Polar residues" evidence="1">
    <location>
        <begin position="86"/>
        <end position="112"/>
    </location>
</feature>
<dbReference type="OrthoDB" id="10618025at2759"/>
<feature type="compositionally biased region" description="Polar residues" evidence="1">
    <location>
        <begin position="7"/>
        <end position="22"/>
    </location>
</feature>
<evidence type="ECO:0000313" key="2">
    <source>
        <dbReference type="EMBL" id="KAJ5224035.1"/>
    </source>
</evidence>
<evidence type="ECO:0000313" key="3">
    <source>
        <dbReference type="Proteomes" id="UP001150941"/>
    </source>
</evidence>
<dbReference type="Proteomes" id="UP001150941">
    <property type="component" value="Unassembled WGS sequence"/>
</dbReference>
<sequence length="156" mass="16650">MPAFSPGKSQSSSATAAGNGTTPGRVHDPQNAVSAARLNTRKKGIPTTALPQAFIAALQDVSTATDPIQRTSLSAYFALERARTDQGCSSERPTDTQEQTMAIDTPHTQIQVVSPFRPTTPPPQEPPKEPPATAGTVRFATPKPQNRFNSLLEEQL</sequence>
<keyword evidence="3" id="KW-1185">Reference proteome</keyword>
<reference evidence="2" key="1">
    <citation type="submission" date="2022-11" db="EMBL/GenBank/DDBJ databases">
        <authorList>
            <person name="Petersen C."/>
        </authorList>
    </citation>
    <scope>NUCLEOTIDE SEQUENCE</scope>
    <source>
        <strain evidence="2">IBT 19713</strain>
    </source>
</reference>
<dbReference type="AlphaFoldDB" id="A0A9W9NPZ9"/>
<proteinExistence type="predicted"/>
<name>A0A9W9NPZ9_9EURO</name>
<feature type="region of interest" description="Disordered" evidence="1">
    <location>
        <begin position="82"/>
        <end position="156"/>
    </location>
</feature>
<evidence type="ECO:0000256" key="1">
    <source>
        <dbReference type="SAM" id="MobiDB-lite"/>
    </source>
</evidence>
<dbReference type="RefSeq" id="XP_058328218.1">
    <property type="nucleotide sequence ID" value="XM_058477873.1"/>
</dbReference>
<accession>A0A9W9NPZ9</accession>
<dbReference type="GeneID" id="83205176"/>
<feature type="region of interest" description="Disordered" evidence="1">
    <location>
        <begin position="1"/>
        <end position="47"/>
    </location>
</feature>
<comment type="caution">
    <text evidence="2">The sequence shown here is derived from an EMBL/GenBank/DDBJ whole genome shotgun (WGS) entry which is preliminary data.</text>
</comment>
<protein>
    <submittedName>
        <fullName evidence="2">Uncharacterized protein</fullName>
    </submittedName>
</protein>